<accession>A0A1F5Z8E7</accession>
<comment type="caution">
    <text evidence="1">The sequence shown here is derived from an EMBL/GenBank/DDBJ whole genome shotgun (WGS) entry which is preliminary data.</text>
</comment>
<evidence type="ECO:0000313" key="2">
    <source>
        <dbReference type="Proteomes" id="UP000176854"/>
    </source>
</evidence>
<reference evidence="1 2" key="1">
    <citation type="journal article" date="2016" name="Nat. Commun.">
        <title>Thousands of microbial genomes shed light on interconnected biogeochemical processes in an aquifer system.</title>
        <authorList>
            <person name="Anantharaman K."/>
            <person name="Brown C.T."/>
            <person name="Hug L.A."/>
            <person name="Sharon I."/>
            <person name="Castelle C.J."/>
            <person name="Probst A.J."/>
            <person name="Thomas B.C."/>
            <person name="Singh A."/>
            <person name="Wilkins M.J."/>
            <person name="Karaoz U."/>
            <person name="Brodie E.L."/>
            <person name="Williams K.H."/>
            <person name="Hubbard S.S."/>
            <person name="Banfield J.F."/>
        </authorList>
    </citation>
    <scope>NUCLEOTIDE SEQUENCE [LARGE SCALE GENOMIC DNA]</scope>
</reference>
<gene>
    <name evidence="1" type="ORF">A2154_04710</name>
</gene>
<evidence type="ECO:0000313" key="1">
    <source>
        <dbReference type="EMBL" id="OGG08447.1"/>
    </source>
</evidence>
<protein>
    <submittedName>
        <fullName evidence="1">Uncharacterized protein</fullName>
    </submittedName>
</protein>
<dbReference type="Proteomes" id="UP000176854">
    <property type="component" value="Unassembled WGS sequence"/>
</dbReference>
<dbReference type="AlphaFoldDB" id="A0A1F5Z8E7"/>
<organism evidence="1 2">
    <name type="scientific">Candidatus Gottesmanbacteria bacterium RBG_16_43_7</name>
    <dbReference type="NCBI Taxonomy" id="1798373"/>
    <lineage>
        <taxon>Bacteria</taxon>
        <taxon>Candidatus Gottesmaniibacteriota</taxon>
    </lineage>
</organism>
<proteinExistence type="predicted"/>
<sequence>MTQKETDQQNELLADQMEAVFKSVCNLITQNPRVLATGVEADGSVVQFNYYVPGIALPRAQLWYFESGKVAGIQLQTDTPQIRNISDRQSTIVSYNRHDIFQYRLRINNYQFISINSMSRQFPVRVGQKIPLDIGTFGLANASNAEVRIPYAILIANWDMNGRLADIGLMNNFRNVDTVDSDSETEVTYKRDDNWQPGNPVAAATLEVRGLKITEIRSGYSCLPYAAGNSTRVKLDLTEGANIRAQVLEFPNQLDIPQLLSILAGGSPIEMKILQ</sequence>
<dbReference type="EMBL" id="MFJC01000066">
    <property type="protein sequence ID" value="OGG08447.1"/>
    <property type="molecule type" value="Genomic_DNA"/>
</dbReference>
<name>A0A1F5Z8E7_9BACT</name>
<dbReference type="STRING" id="1798373.A2154_04710"/>